<dbReference type="Pfam" id="PF07676">
    <property type="entry name" value="PD40"/>
    <property type="match status" value="3"/>
</dbReference>
<evidence type="ECO:0000256" key="4">
    <source>
        <dbReference type="PROSITE-ProRule" id="PRU00473"/>
    </source>
</evidence>
<evidence type="ECO:0000256" key="5">
    <source>
        <dbReference type="SAM" id="SignalP"/>
    </source>
</evidence>
<dbReference type="RefSeq" id="WP_149837128.1">
    <property type="nucleotide sequence ID" value="NZ_VUOC01000001.1"/>
</dbReference>
<dbReference type="InterPro" id="IPR006665">
    <property type="entry name" value="OmpA-like"/>
</dbReference>
<evidence type="ECO:0000259" key="6">
    <source>
        <dbReference type="PROSITE" id="PS51123"/>
    </source>
</evidence>
<evidence type="ECO:0000313" key="7">
    <source>
        <dbReference type="EMBL" id="KAA2245738.1"/>
    </source>
</evidence>
<keyword evidence="8" id="KW-1185">Reference proteome</keyword>
<dbReference type="PROSITE" id="PS51123">
    <property type="entry name" value="OMPA_2"/>
    <property type="match status" value="1"/>
</dbReference>
<dbReference type="Gene3D" id="3.30.1330.60">
    <property type="entry name" value="OmpA-like domain"/>
    <property type="match status" value="1"/>
</dbReference>
<organism evidence="7 8">
    <name type="scientific">Chitinophaga agrisoli</name>
    <dbReference type="NCBI Taxonomy" id="2607653"/>
    <lineage>
        <taxon>Bacteria</taxon>
        <taxon>Pseudomonadati</taxon>
        <taxon>Bacteroidota</taxon>
        <taxon>Chitinophagia</taxon>
        <taxon>Chitinophagales</taxon>
        <taxon>Chitinophagaceae</taxon>
        <taxon>Chitinophaga</taxon>
    </lineage>
</organism>
<dbReference type="Pfam" id="PF13620">
    <property type="entry name" value="CarboxypepD_reg"/>
    <property type="match status" value="1"/>
</dbReference>
<dbReference type="Gene3D" id="2.60.40.1120">
    <property type="entry name" value="Carboxypeptidase-like, regulatory domain"/>
    <property type="match status" value="1"/>
</dbReference>
<evidence type="ECO:0000313" key="8">
    <source>
        <dbReference type="Proteomes" id="UP000324611"/>
    </source>
</evidence>
<keyword evidence="3" id="KW-0998">Cell outer membrane</keyword>
<gene>
    <name evidence="7" type="ORF">F0L74_07240</name>
</gene>
<dbReference type="GO" id="GO:0009279">
    <property type="term" value="C:cell outer membrane"/>
    <property type="evidence" value="ECO:0007669"/>
    <property type="project" value="UniProtKB-SubCell"/>
</dbReference>
<proteinExistence type="predicted"/>
<dbReference type="InterPro" id="IPR011659">
    <property type="entry name" value="WD40"/>
</dbReference>
<feature type="signal peptide" evidence="5">
    <location>
        <begin position="1"/>
        <end position="32"/>
    </location>
</feature>
<dbReference type="SUPFAM" id="SSF103088">
    <property type="entry name" value="OmpA-like"/>
    <property type="match status" value="1"/>
</dbReference>
<comment type="subcellular location">
    <subcellularLocation>
        <location evidence="1">Cell outer membrane</location>
    </subcellularLocation>
</comment>
<accession>A0A5B2W4F8</accession>
<evidence type="ECO:0000256" key="1">
    <source>
        <dbReference type="ARBA" id="ARBA00004442"/>
    </source>
</evidence>
<dbReference type="PANTHER" id="PTHR30329:SF21">
    <property type="entry name" value="LIPOPROTEIN YIAD-RELATED"/>
    <property type="match status" value="1"/>
</dbReference>
<dbReference type="InterPro" id="IPR006664">
    <property type="entry name" value="OMP_bac"/>
</dbReference>
<feature type="domain" description="OmpA-like" evidence="6">
    <location>
        <begin position="556"/>
        <end position="675"/>
    </location>
</feature>
<protein>
    <submittedName>
        <fullName evidence="7">OmpA family protein</fullName>
    </submittedName>
</protein>
<dbReference type="InterPro" id="IPR036737">
    <property type="entry name" value="OmpA-like_sf"/>
</dbReference>
<dbReference type="InterPro" id="IPR008969">
    <property type="entry name" value="CarboxyPept-like_regulatory"/>
</dbReference>
<dbReference type="SUPFAM" id="SSF82171">
    <property type="entry name" value="DPP6 N-terminal domain-like"/>
    <property type="match status" value="1"/>
</dbReference>
<comment type="caution">
    <text evidence="7">The sequence shown here is derived from an EMBL/GenBank/DDBJ whole genome shotgun (WGS) entry which is preliminary data.</text>
</comment>
<dbReference type="Gene3D" id="1.25.40.10">
    <property type="entry name" value="Tetratricopeptide repeat domain"/>
    <property type="match status" value="1"/>
</dbReference>
<evidence type="ECO:0000256" key="3">
    <source>
        <dbReference type="ARBA" id="ARBA00023237"/>
    </source>
</evidence>
<name>A0A5B2W4F8_9BACT</name>
<dbReference type="SUPFAM" id="SSF49464">
    <property type="entry name" value="Carboxypeptidase regulatory domain-like"/>
    <property type="match status" value="1"/>
</dbReference>
<dbReference type="PRINTS" id="PR01021">
    <property type="entry name" value="OMPADOMAIN"/>
</dbReference>
<reference evidence="7 8" key="1">
    <citation type="submission" date="2019-09" db="EMBL/GenBank/DDBJ databases">
        <title>Chitinophaga ginsengihumi sp. nov., isolated from soil of ginseng rhizosphere.</title>
        <authorList>
            <person name="Lee J."/>
        </authorList>
    </citation>
    <scope>NUCLEOTIDE SEQUENCE [LARGE SCALE GENOMIC DNA]</scope>
    <source>
        <strain evidence="7 8">BN140078</strain>
    </source>
</reference>
<dbReference type="InterPro" id="IPR050330">
    <property type="entry name" value="Bact_OuterMem_StrucFunc"/>
</dbReference>
<dbReference type="SUPFAM" id="SSF48452">
    <property type="entry name" value="TPR-like"/>
    <property type="match status" value="1"/>
</dbReference>
<reference evidence="7 8" key="2">
    <citation type="submission" date="2019-09" db="EMBL/GenBank/DDBJ databases">
        <authorList>
            <person name="Jin C."/>
        </authorList>
    </citation>
    <scope>NUCLEOTIDE SEQUENCE [LARGE SCALE GENOMIC DNA]</scope>
    <source>
        <strain evidence="7 8">BN140078</strain>
    </source>
</reference>
<dbReference type="PANTHER" id="PTHR30329">
    <property type="entry name" value="STATOR ELEMENT OF FLAGELLAR MOTOR COMPLEX"/>
    <property type="match status" value="1"/>
</dbReference>
<dbReference type="InterPro" id="IPR011990">
    <property type="entry name" value="TPR-like_helical_dom_sf"/>
</dbReference>
<dbReference type="CDD" id="cd07185">
    <property type="entry name" value="OmpA_C-like"/>
    <property type="match status" value="1"/>
</dbReference>
<dbReference type="EMBL" id="VUOC01000001">
    <property type="protein sequence ID" value="KAA2245738.1"/>
    <property type="molecule type" value="Genomic_DNA"/>
</dbReference>
<sequence length="675" mass="75339">MITTTTMYKKNYHLRALLGILMAAAAYNPAQAQYVKKQADEKALLYNYAKATSLYDKAYNKKATAESARGAAESYRHMNDYVNAEPWYAKLVAMPEHTAQDEMHYAAILMNNSKYEEAKAVLDSFLTKMPGDKLGESMRQGCDSAVKWLAAPVRGGFQDLQAINSEWSDWSTAFSNGKIIFASDRPYDSLRNESFLGSNYIRKSYYSWTGNSYLHLYESNGFDSSSLRPLDRIVNGDYHSASASYTADGSKMYYAVTSLASKGRSFLGKDEPYTLNVEIMERRWDTAAGNWKLSVLFPYNEIFHYPVGDPFITADGKTIYFVADYGDKGSGGTDIYYSTRDDNGQWQTPVNMGPEINTPGNERTPVFDNKGVLYFATDGRPGMGGLDIFKAVQAKGAWTITNMRPPVNSAQDDFAPVFSPDDFFWFSSNRTEGKGSDDIYSFKAFRILVFSLSGKATDKKTGLPLSNATITLKNNETGKPADVTTDEEGNYRFPLDSLSSYGLAAERNGYNGVTGVAVTTKGLLESQELHQDIVMEQPQPEVKPEPTAPEPPDLEVNKHFKLENVYFDVAKSNITPKAKPELDKLAALLNENPTWKVEIATHTDSRSSDSYNLKLSQQRAESIVKYLGTKGVDKTRLVAKGYGETRLLNRCANGVRCTEAEHQENRRSEFTILNK</sequence>
<evidence type="ECO:0000256" key="2">
    <source>
        <dbReference type="ARBA" id="ARBA00023136"/>
    </source>
</evidence>
<keyword evidence="2 4" id="KW-0472">Membrane</keyword>
<dbReference type="Pfam" id="PF00691">
    <property type="entry name" value="OmpA"/>
    <property type="match status" value="1"/>
</dbReference>
<dbReference type="AlphaFoldDB" id="A0A5B2W4F8"/>
<keyword evidence="5" id="KW-0732">Signal</keyword>
<feature type="chain" id="PRO_5022911068" evidence="5">
    <location>
        <begin position="33"/>
        <end position="675"/>
    </location>
</feature>
<dbReference type="Proteomes" id="UP000324611">
    <property type="component" value="Unassembled WGS sequence"/>
</dbReference>